<keyword evidence="2" id="KW-1185">Reference proteome</keyword>
<gene>
    <name evidence="1" type="ORF">CALMAC_LOCUS19925</name>
</gene>
<dbReference type="AlphaFoldDB" id="A0A653DSF4"/>
<sequence>GFYWLENFSGAGRFRERMRYA</sequence>
<organism evidence="1 2">
    <name type="scientific">Callosobruchus maculatus</name>
    <name type="common">Southern cowpea weevil</name>
    <name type="synonym">Pulse bruchid</name>
    <dbReference type="NCBI Taxonomy" id="64391"/>
    <lineage>
        <taxon>Eukaryota</taxon>
        <taxon>Metazoa</taxon>
        <taxon>Ecdysozoa</taxon>
        <taxon>Arthropoda</taxon>
        <taxon>Hexapoda</taxon>
        <taxon>Insecta</taxon>
        <taxon>Pterygota</taxon>
        <taxon>Neoptera</taxon>
        <taxon>Endopterygota</taxon>
        <taxon>Coleoptera</taxon>
        <taxon>Polyphaga</taxon>
        <taxon>Cucujiformia</taxon>
        <taxon>Chrysomeloidea</taxon>
        <taxon>Chrysomelidae</taxon>
        <taxon>Bruchinae</taxon>
        <taxon>Bruchini</taxon>
        <taxon>Callosobruchus</taxon>
    </lineage>
</organism>
<proteinExistence type="predicted"/>
<dbReference type="EMBL" id="CAACVG010014262">
    <property type="protein sequence ID" value="VEN62957.1"/>
    <property type="molecule type" value="Genomic_DNA"/>
</dbReference>
<feature type="non-terminal residue" evidence="1">
    <location>
        <position position="1"/>
    </location>
</feature>
<evidence type="ECO:0000313" key="2">
    <source>
        <dbReference type="Proteomes" id="UP000410492"/>
    </source>
</evidence>
<dbReference type="Proteomes" id="UP000410492">
    <property type="component" value="Unassembled WGS sequence"/>
</dbReference>
<protein>
    <submittedName>
        <fullName evidence="1">Uncharacterized protein</fullName>
    </submittedName>
</protein>
<reference evidence="1 2" key="1">
    <citation type="submission" date="2019-01" db="EMBL/GenBank/DDBJ databases">
        <authorList>
            <person name="Sayadi A."/>
        </authorList>
    </citation>
    <scope>NUCLEOTIDE SEQUENCE [LARGE SCALE GENOMIC DNA]</scope>
</reference>
<evidence type="ECO:0000313" key="1">
    <source>
        <dbReference type="EMBL" id="VEN62957.1"/>
    </source>
</evidence>
<accession>A0A653DSF4</accession>
<name>A0A653DSF4_CALMS</name>